<evidence type="ECO:0000313" key="3">
    <source>
        <dbReference type="Proteomes" id="UP000186308"/>
    </source>
</evidence>
<proteinExistence type="predicted"/>
<keyword evidence="2" id="KW-0808">Transferase</keyword>
<evidence type="ECO:0000259" key="1">
    <source>
        <dbReference type="PROSITE" id="PS51186"/>
    </source>
</evidence>
<reference evidence="2 3" key="1">
    <citation type="submission" date="2017-01" db="EMBL/GenBank/DDBJ databases">
        <authorList>
            <person name="Varghese N."/>
            <person name="Submissions S."/>
        </authorList>
    </citation>
    <scope>NUCLEOTIDE SEQUENCE [LARGE SCALE GENOMIC DNA]</scope>
    <source>
        <strain evidence="2 3">ATCC 35905</strain>
    </source>
</reference>
<feature type="domain" description="N-acetyltransferase" evidence="1">
    <location>
        <begin position="197"/>
        <end position="331"/>
    </location>
</feature>
<keyword evidence="3" id="KW-1185">Reference proteome</keyword>
<dbReference type="GO" id="GO:0016747">
    <property type="term" value="F:acyltransferase activity, transferring groups other than amino-acyl groups"/>
    <property type="evidence" value="ECO:0007669"/>
    <property type="project" value="InterPro"/>
</dbReference>
<dbReference type="Proteomes" id="UP000186308">
    <property type="component" value="Unassembled WGS sequence"/>
</dbReference>
<dbReference type="CDD" id="cd04301">
    <property type="entry name" value="NAT_SF"/>
    <property type="match status" value="1"/>
</dbReference>
<dbReference type="AlphaFoldDB" id="A0A8G2CIB8"/>
<accession>A0A8G2CIB8</accession>
<comment type="caution">
    <text evidence="2">The sequence shown here is derived from an EMBL/GenBank/DDBJ whole genome shotgun (WGS) entry which is preliminary data.</text>
</comment>
<dbReference type="Pfam" id="PF00583">
    <property type="entry name" value="Acetyltransf_1"/>
    <property type="match status" value="1"/>
</dbReference>
<dbReference type="InterPro" id="IPR000182">
    <property type="entry name" value="GNAT_dom"/>
</dbReference>
<gene>
    <name evidence="2" type="ORF">SAMN05421828_102261</name>
</gene>
<dbReference type="EMBL" id="FTNE01000002">
    <property type="protein sequence ID" value="SIQ22534.1"/>
    <property type="molecule type" value="Genomic_DNA"/>
</dbReference>
<dbReference type="PROSITE" id="PS51186">
    <property type="entry name" value="GNAT"/>
    <property type="match status" value="1"/>
</dbReference>
<evidence type="ECO:0000313" key="2">
    <source>
        <dbReference type="EMBL" id="SIQ22534.1"/>
    </source>
</evidence>
<dbReference type="Gene3D" id="3.40.630.30">
    <property type="match status" value="1"/>
</dbReference>
<dbReference type="InterPro" id="IPR016181">
    <property type="entry name" value="Acyl_CoA_acyltransferase"/>
</dbReference>
<organism evidence="2 3">
    <name type="scientific">Acidiphilium rubrum</name>
    <dbReference type="NCBI Taxonomy" id="526"/>
    <lineage>
        <taxon>Bacteria</taxon>
        <taxon>Pseudomonadati</taxon>
        <taxon>Pseudomonadota</taxon>
        <taxon>Alphaproteobacteria</taxon>
        <taxon>Acetobacterales</taxon>
        <taxon>Acidocellaceae</taxon>
        <taxon>Acidiphilium</taxon>
    </lineage>
</organism>
<name>A0A8G2CIB8_ACIRU</name>
<sequence length="339" mass="37871">MILLRRCRGHGRVWPVTQAFPPSLEISVIDRRNIDLWFQIGPKPAKAQAARNRVLANISSNTPHNVVRLVAHQGFETYARIATEIDSRGRFQVWPPVFADTLSMCHKKNLAGLILNRTLELFSEVEIKYSETRFLESHPAASVWLDAVVADRFEFTAAAAILTHRRSATTRKSSIARSITGGGHFTETDLLDLYLACQTDTMDRADNDPLIDLRADMAEFLDPAEPSADRTIWLVATEGDKPIGLLIPQIDRETRSGWIAYVGVTKSHRGKRVGTALIERCLADHDVPGLQFKAMVDLINDPSIKLHRSSGFADTFDRFITYRKPWSRAADDSAAAAPI</sequence>
<dbReference type="SUPFAM" id="SSF55729">
    <property type="entry name" value="Acyl-CoA N-acyltransferases (Nat)"/>
    <property type="match status" value="1"/>
</dbReference>
<protein>
    <submittedName>
        <fullName evidence="2">Acetyltransferase (GNAT) family protein</fullName>
    </submittedName>
</protein>